<reference evidence="2 3" key="1">
    <citation type="journal article" date="2008" name="J. Bacteriol.">
        <title>Genome sequence of Lactobacillus helveticus: an organism distinguished by selective gene loss and IS element expansion.</title>
        <authorList>
            <person name="Callanan M."/>
            <person name="Kaleta P."/>
            <person name="O'Callaghan J."/>
            <person name="O'Sullivan O."/>
            <person name="Jordan K."/>
            <person name="McAuliffe O."/>
            <person name="Sangrador-Vegas A."/>
            <person name="Slattery L."/>
            <person name="Fitzgerald G.F."/>
            <person name="Beresford T."/>
            <person name="Ross R.P."/>
        </authorList>
    </citation>
    <scope>NUCLEOTIDE SEQUENCE [LARGE SCALE GENOMIC DNA]</scope>
    <source>
        <strain evidence="2 3">DPC 4571</strain>
    </source>
</reference>
<dbReference type="EMBL" id="CP000517">
    <property type="protein sequence ID" value="ABX27525.1"/>
    <property type="molecule type" value="Genomic_DNA"/>
</dbReference>
<name>A8YWD9_LACH4</name>
<dbReference type="eggNOG" id="ENOG50309P8">
    <property type="taxonomic scope" value="Bacteria"/>
</dbReference>
<accession>A8YWD9</accession>
<evidence type="ECO:0000313" key="3">
    <source>
        <dbReference type="Proteomes" id="UP000000790"/>
    </source>
</evidence>
<dbReference type="AlphaFoldDB" id="A8YWD9"/>
<feature type="signal peptide" evidence="1">
    <location>
        <begin position="1"/>
        <end position="38"/>
    </location>
</feature>
<dbReference type="HOGENOM" id="CLU_133740_0_0_9"/>
<dbReference type="KEGG" id="lhe:lhv_1609"/>
<keyword evidence="1" id="KW-0732">Signal</keyword>
<gene>
    <name evidence="2" type="ordered locus">lhv_1609</name>
</gene>
<dbReference type="Proteomes" id="UP000000790">
    <property type="component" value="Chromosome"/>
</dbReference>
<protein>
    <submittedName>
        <fullName evidence="2">Uncharacterized protein</fullName>
    </submittedName>
</protein>
<evidence type="ECO:0000313" key="2">
    <source>
        <dbReference type="EMBL" id="ABX27525.1"/>
    </source>
</evidence>
<evidence type="ECO:0000256" key="1">
    <source>
        <dbReference type="SAM" id="SignalP"/>
    </source>
</evidence>
<proteinExistence type="predicted"/>
<feature type="chain" id="PRO_5002734493" evidence="1">
    <location>
        <begin position="39"/>
        <end position="186"/>
    </location>
</feature>
<sequence length="186" mass="20778">MMKKLMGVNVMKKKLLLFLGAILLILGFAKLSSVNADAATIKATDWGAKKVFTTPKKTRGVWYYKEGKKVKKFKITAHTIDGVKLYKELNGKTSDRWVNKLIKADKKSGYKLADKVGESAWACHTIKYHKIIGFNADGWLAGSGDGFYYVPVKKNVKGKKVNALRVGEGAGNYLSYYAYKSRKLVK</sequence>
<organism evidence="2 3">
    <name type="scientific">Lactobacillus helveticus (strain DPC 4571)</name>
    <dbReference type="NCBI Taxonomy" id="405566"/>
    <lineage>
        <taxon>Bacteria</taxon>
        <taxon>Bacillati</taxon>
        <taxon>Bacillota</taxon>
        <taxon>Bacilli</taxon>
        <taxon>Lactobacillales</taxon>
        <taxon>Lactobacillaceae</taxon>
        <taxon>Lactobacillus</taxon>
    </lineage>
</organism>